<dbReference type="EMBL" id="ACPB03020469">
    <property type="status" value="NOT_ANNOTATED_CDS"/>
    <property type="molecule type" value="Genomic_DNA"/>
</dbReference>
<dbReference type="HOGENOM" id="CLU_2707881_0_0_1"/>
<dbReference type="VEuPathDB" id="VectorBase:RPRC010763"/>
<evidence type="ECO:0000313" key="2">
    <source>
        <dbReference type="EnsemblMetazoa" id="RPRC010763-PA"/>
    </source>
</evidence>
<dbReference type="AlphaFoldDB" id="T1I394"/>
<dbReference type="GO" id="GO:0004523">
    <property type="term" value="F:RNA-DNA hybrid ribonuclease activity"/>
    <property type="evidence" value="ECO:0007669"/>
    <property type="project" value="InterPro"/>
</dbReference>
<dbReference type="GO" id="GO:0003676">
    <property type="term" value="F:nucleic acid binding"/>
    <property type="evidence" value="ECO:0007669"/>
    <property type="project" value="InterPro"/>
</dbReference>
<feature type="compositionally biased region" description="Polar residues" evidence="1">
    <location>
        <begin position="21"/>
        <end position="33"/>
    </location>
</feature>
<reference evidence="2" key="1">
    <citation type="submission" date="2015-05" db="UniProtKB">
        <authorList>
            <consortium name="EnsemblMetazoa"/>
        </authorList>
    </citation>
    <scope>IDENTIFICATION</scope>
</reference>
<keyword evidence="3" id="KW-1185">Reference proteome</keyword>
<feature type="region of interest" description="Disordered" evidence="1">
    <location>
        <begin position="18"/>
        <end position="38"/>
    </location>
</feature>
<protein>
    <submittedName>
        <fullName evidence="2">RNase H domain-containing protein</fullName>
    </submittedName>
</protein>
<dbReference type="PROSITE" id="PS50879">
    <property type="entry name" value="RNASE_H_1"/>
    <property type="match status" value="1"/>
</dbReference>
<dbReference type="InterPro" id="IPR002156">
    <property type="entry name" value="RNaseH_domain"/>
</dbReference>
<dbReference type="InParanoid" id="T1I394"/>
<dbReference type="EMBL" id="ACPB03020470">
    <property type="status" value="NOT_ANNOTATED_CDS"/>
    <property type="molecule type" value="Genomic_DNA"/>
</dbReference>
<accession>T1I394</accession>
<name>T1I394_RHOPR</name>
<dbReference type="Proteomes" id="UP000015103">
    <property type="component" value="Unassembled WGS sequence"/>
</dbReference>
<sequence length="75" mass="8278">MARQNKVRLVWFPGHVGIKGNETTDPPASNGANTPFIGPEPVLGITKGAVRAALRDWIWREHKKNWVTLPGVKHG</sequence>
<proteinExistence type="predicted"/>
<dbReference type="EnsemblMetazoa" id="RPRC010763-RA">
    <property type="protein sequence ID" value="RPRC010763-PA"/>
    <property type="gene ID" value="RPRC010763"/>
</dbReference>
<evidence type="ECO:0000256" key="1">
    <source>
        <dbReference type="SAM" id="MobiDB-lite"/>
    </source>
</evidence>
<organism evidence="2 3">
    <name type="scientific">Rhodnius prolixus</name>
    <name type="common">Triatomid bug</name>
    <dbReference type="NCBI Taxonomy" id="13249"/>
    <lineage>
        <taxon>Eukaryota</taxon>
        <taxon>Metazoa</taxon>
        <taxon>Ecdysozoa</taxon>
        <taxon>Arthropoda</taxon>
        <taxon>Hexapoda</taxon>
        <taxon>Insecta</taxon>
        <taxon>Pterygota</taxon>
        <taxon>Neoptera</taxon>
        <taxon>Paraneoptera</taxon>
        <taxon>Hemiptera</taxon>
        <taxon>Heteroptera</taxon>
        <taxon>Panheteroptera</taxon>
        <taxon>Cimicomorpha</taxon>
        <taxon>Reduviidae</taxon>
        <taxon>Triatominae</taxon>
        <taxon>Rhodnius</taxon>
    </lineage>
</organism>
<evidence type="ECO:0000313" key="3">
    <source>
        <dbReference type="Proteomes" id="UP000015103"/>
    </source>
</evidence>